<dbReference type="CDD" id="cd00165">
    <property type="entry name" value="S4"/>
    <property type="match status" value="1"/>
</dbReference>
<dbReference type="PANTHER" id="PTHR21600:SF44">
    <property type="entry name" value="RIBOSOMAL LARGE SUBUNIT PSEUDOURIDINE SYNTHASE D"/>
    <property type="match status" value="1"/>
</dbReference>
<comment type="function">
    <text evidence="5">Responsible for synthesis of pseudouridine from uracil.</text>
</comment>
<comment type="catalytic activity">
    <reaction evidence="5">
        <text>a uridine in RNA = a pseudouridine in RNA</text>
        <dbReference type="Rhea" id="RHEA:48348"/>
        <dbReference type="Rhea" id="RHEA-COMP:12068"/>
        <dbReference type="Rhea" id="RHEA-COMP:12069"/>
        <dbReference type="ChEBI" id="CHEBI:65314"/>
        <dbReference type="ChEBI" id="CHEBI:65315"/>
    </reaction>
</comment>
<comment type="caution">
    <text evidence="7">The sequence shown here is derived from an EMBL/GenBank/DDBJ whole genome shotgun (WGS) entry which is preliminary data.</text>
</comment>
<dbReference type="InterPro" id="IPR002942">
    <property type="entry name" value="S4_RNA-bd"/>
</dbReference>
<dbReference type="InterPro" id="IPR050188">
    <property type="entry name" value="RluA_PseudoU_synthase"/>
</dbReference>
<dbReference type="RefSeq" id="WP_310339576.1">
    <property type="nucleotide sequence ID" value="NZ_JAVDXO010000001.1"/>
</dbReference>
<dbReference type="EC" id="5.4.99.-" evidence="5"/>
<accession>A0ABU1ZLN9</accession>
<evidence type="ECO:0000256" key="4">
    <source>
        <dbReference type="PROSITE-ProRule" id="PRU00182"/>
    </source>
</evidence>
<dbReference type="Pfam" id="PF00849">
    <property type="entry name" value="PseudoU_synth_2"/>
    <property type="match status" value="1"/>
</dbReference>
<dbReference type="CDD" id="cd02869">
    <property type="entry name" value="PseudoU_synth_RluA_like"/>
    <property type="match status" value="1"/>
</dbReference>
<dbReference type="PANTHER" id="PTHR21600">
    <property type="entry name" value="MITOCHONDRIAL RNA PSEUDOURIDINE SYNTHASE"/>
    <property type="match status" value="1"/>
</dbReference>
<dbReference type="Gene3D" id="3.30.2350.10">
    <property type="entry name" value="Pseudouridine synthase"/>
    <property type="match status" value="1"/>
</dbReference>
<dbReference type="SUPFAM" id="SSF55120">
    <property type="entry name" value="Pseudouridine synthase"/>
    <property type="match status" value="1"/>
</dbReference>
<dbReference type="PROSITE" id="PS01129">
    <property type="entry name" value="PSI_RLU"/>
    <property type="match status" value="1"/>
</dbReference>
<comment type="catalytic activity">
    <reaction evidence="3">
        <text>uridine(1911/1915/1917) in 23S rRNA = pseudouridine(1911/1915/1917) in 23S rRNA</text>
        <dbReference type="Rhea" id="RHEA:42524"/>
        <dbReference type="Rhea" id="RHEA-COMP:10097"/>
        <dbReference type="Rhea" id="RHEA-COMP:10098"/>
        <dbReference type="ChEBI" id="CHEBI:65314"/>
        <dbReference type="ChEBI" id="CHEBI:65315"/>
        <dbReference type="EC" id="5.4.99.23"/>
    </reaction>
</comment>
<feature type="domain" description="RNA-binding S4" evidence="6">
    <location>
        <begin position="80"/>
        <end position="140"/>
    </location>
</feature>
<dbReference type="PROSITE" id="PS50889">
    <property type="entry name" value="S4"/>
    <property type="match status" value="1"/>
</dbReference>
<evidence type="ECO:0000256" key="3">
    <source>
        <dbReference type="ARBA" id="ARBA00036882"/>
    </source>
</evidence>
<proteinExistence type="inferred from homology"/>
<comment type="similarity">
    <text evidence="1 5">Belongs to the pseudouridine synthase RluA family.</text>
</comment>
<dbReference type="SMART" id="SM00363">
    <property type="entry name" value="S4"/>
    <property type="match status" value="1"/>
</dbReference>
<evidence type="ECO:0000256" key="5">
    <source>
        <dbReference type="RuleBase" id="RU362028"/>
    </source>
</evidence>
<dbReference type="InterPro" id="IPR006224">
    <property type="entry name" value="PsdUridine_synth_RluA-like_CS"/>
</dbReference>
<evidence type="ECO:0000313" key="8">
    <source>
        <dbReference type="Proteomes" id="UP001268089"/>
    </source>
</evidence>
<reference evidence="7 8" key="1">
    <citation type="submission" date="2023-07" db="EMBL/GenBank/DDBJ databases">
        <title>Sorghum-associated microbial communities from plants grown in Nebraska, USA.</title>
        <authorList>
            <person name="Schachtman D."/>
        </authorList>
    </citation>
    <scope>NUCLEOTIDE SEQUENCE [LARGE SCALE GENOMIC DNA]</scope>
    <source>
        <strain evidence="7 8">BE308</strain>
    </source>
</reference>
<evidence type="ECO:0000256" key="1">
    <source>
        <dbReference type="ARBA" id="ARBA00010876"/>
    </source>
</evidence>
<evidence type="ECO:0000259" key="6">
    <source>
        <dbReference type="SMART" id="SM00363"/>
    </source>
</evidence>
<organism evidence="7 8">
    <name type="scientific">Rhodoferax saidenbachensis</name>
    <dbReference type="NCBI Taxonomy" id="1484693"/>
    <lineage>
        <taxon>Bacteria</taxon>
        <taxon>Pseudomonadati</taxon>
        <taxon>Pseudomonadota</taxon>
        <taxon>Betaproteobacteria</taxon>
        <taxon>Burkholderiales</taxon>
        <taxon>Comamonadaceae</taxon>
        <taxon>Rhodoferax</taxon>
    </lineage>
</organism>
<protein>
    <recommendedName>
        <fullName evidence="5">Pseudouridine synthase</fullName>
        <ecNumber evidence="5">5.4.99.-</ecNumber>
    </recommendedName>
</protein>
<evidence type="ECO:0000256" key="2">
    <source>
        <dbReference type="ARBA" id="ARBA00023235"/>
    </source>
</evidence>
<dbReference type="Proteomes" id="UP001268089">
    <property type="component" value="Unassembled WGS sequence"/>
</dbReference>
<dbReference type="InterPro" id="IPR036986">
    <property type="entry name" value="S4_RNA-bd_sf"/>
</dbReference>
<dbReference type="EMBL" id="JAVDXO010000001">
    <property type="protein sequence ID" value="MDR7305476.1"/>
    <property type="molecule type" value="Genomic_DNA"/>
</dbReference>
<evidence type="ECO:0000313" key="7">
    <source>
        <dbReference type="EMBL" id="MDR7305476.1"/>
    </source>
</evidence>
<name>A0ABU1ZLN9_9BURK</name>
<keyword evidence="4" id="KW-0694">RNA-binding</keyword>
<dbReference type="GO" id="GO:0160140">
    <property type="term" value="F:23S rRNA pseudouridine(1911/1915/1917) synthase activity"/>
    <property type="evidence" value="ECO:0007669"/>
    <property type="project" value="UniProtKB-EC"/>
</dbReference>
<sequence length="381" mass="40995">MPAVLSTGVLEQPTNSNVKAVNSGAQTTDNFTRSILGTFLNQTAGIISTPSLEPDLDEVAEPVAESEIRSVVIDTPQHGERLDRALALAANEFSRSYLQQLIEDGSVRLNAQTVRKTSQRVKAGDMVEVELRPTPQSQAFRPEAMALDVVFEDAHLLVINKPAGLVVHPAPGNWSGTLLNGLLARDPAYASVPRAGIVHRLDKDTSGLMVVARTRVAMDALVKAIAAREVSRQYVALAHRAWVGATRQTVDKPIGRDPRNRLRMAVVDLAQTSGKTAKTDIVWVANGGEGCWVRCILHTGRTHQIRVHMASLGHPLVADTLYGGSATGTMARQALHAYKLAFAHPVSGEPLAFESQPPADFLQMLGDWGLRYNALAGPGGH</sequence>
<dbReference type="Pfam" id="PF01479">
    <property type="entry name" value="S4"/>
    <property type="match status" value="1"/>
</dbReference>
<dbReference type="InterPro" id="IPR006225">
    <property type="entry name" value="PsdUridine_synth_RluC/D"/>
</dbReference>
<dbReference type="InterPro" id="IPR006145">
    <property type="entry name" value="PsdUridine_synth_RsuA/RluA"/>
</dbReference>
<dbReference type="NCBIfam" id="TIGR00005">
    <property type="entry name" value="rluA_subfam"/>
    <property type="match status" value="1"/>
</dbReference>
<keyword evidence="8" id="KW-1185">Reference proteome</keyword>
<dbReference type="InterPro" id="IPR020103">
    <property type="entry name" value="PsdUridine_synth_cat_dom_sf"/>
</dbReference>
<gene>
    <name evidence="7" type="ORF">J2X15_000742</name>
</gene>
<keyword evidence="2 5" id="KW-0413">Isomerase</keyword>
<dbReference type="SUPFAM" id="SSF55174">
    <property type="entry name" value="Alpha-L RNA-binding motif"/>
    <property type="match status" value="1"/>
</dbReference>
<dbReference type="Gene3D" id="3.10.290.10">
    <property type="entry name" value="RNA-binding S4 domain"/>
    <property type="match status" value="1"/>
</dbReference>